<dbReference type="SUPFAM" id="SSF53448">
    <property type="entry name" value="Nucleotide-diphospho-sugar transferases"/>
    <property type="match status" value="1"/>
</dbReference>
<dbReference type="InterPro" id="IPR029044">
    <property type="entry name" value="Nucleotide-diphossugar_trans"/>
</dbReference>
<dbReference type="PANTHER" id="PTHR22916:SF3">
    <property type="entry name" value="UDP-GLCNAC:BETAGAL BETA-1,3-N-ACETYLGLUCOSAMINYLTRANSFERASE-LIKE PROTEIN 1"/>
    <property type="match status" value="1"/>
</dbReference>
<feature type="domain" description="Glycosyltransferase 2-like" evidence="1">
    <location>
        <begin position="7"/>
        <end position="84"/>
    </location>
</feature>
<protein>
    <recommendedName>
        <fullName evidence="1">Glycosyltransferase 2-like domain-containing protein</fullName>
    </recommendedName>
</protein>
<dbReference type="CDD" id="cd00761">
    <property type="entry name" value="Glyco_tranf_GTA_type"/>
    <property type="match status" value="1"/>
</dbReference>
<evidence type="ECO:0000259" key="1">
    <source>
        <dbReference type="Pfam" id="PF00535"/>
    </source>
</evidence>
<dbReference type="Pfam" id="PF00535">
    <property type="entry name" value="Glycos_transf_2"/>
    <property type="match status" value="1"/>
</dbReference>
<sequence length="84" mass="9888">MSPPLFTIAIPVWNRVDFVKESIRSVLNQTFKDFELVIVDDYSTDGAWEYIKTIDDPRIRSFRNEKNIGIVPNWRRCIEKAKGK</sequence>
<dbReference type="InterPro" id="IPR001173">
    <property type="entry name" value="Glyco_trans_2-like"/>
</dbReference>
<gene>
    <name evidence="2" type="ORF">S01H4_19500</name>
</gene>
<accession>X0Z922</accession>
<dbReference type="PANTHER" id="PTHR22916">
    <property type="entry name" value="GLYCOSYLTRANSFERASE"/>
    <property type="match status" value="1"/>
</dbReference>
<evidence type="ECO:0000313" key="2">
    <source>
        <dbReference type="EMBL" id="GAG56893.1"/>
    </source>
</evidence>
<comment type="caution">
    <text evidence="2">The sequence shown here is derived from an EMBL/GenBank/DDBJ whole genome shotgun (WGS) entry which is preliminary data.</text>
</comment>
<reference evidence="2" key="1">
    <citation type="journal article" date="2014" name="Front. Microbiol.">
        <title>High frequency of phylogenetically diverse reductive dehalogenase-homologous genes in deep subseafloor sedimentary metagenomes.</title>
        <authorList>
            <person name="Kawai M."/>
            <person name="Futagami T."/>
            <person name="Toyoda A."/>
            <person name="Takaki Y."/>
            <person name="Nishi S."/>
            <person name="Hori S."/>
            <person name="Arai W."/>
            <person name="Tsubouchi T."/>
            <person name="Morono Y."/>
            <person name="Uchiyama I."/>
            <person name="Ito T."/>
            <person name="Fujiyama A."/>
            <person name="Inagaki F."/>
            <person name="Takami H."/>
        </authorList>
    </citation>
    <scope>NUCLEOTIDE SEQUENCE</scope>
    <source>
        <strain evidence="2">Expedition CK06-06</strain>
    </source>
</reference>
<dbReference type="GO" id="GO:0016758">
    <property type="term" value="F:hexosyltransferase activity"/>
    <property type="evidence" value="ECO:0007669"/>
    <property type="project" value="UniProtKB-ARBA"/>
</dbReference>
<name>X0Z922_9ZZZZ</name>
<dbReference type="AlphaFoldDB" id="X0Z922"/>
<dbReference type="EMBL" id="BART01008703">
    <property type="protein sequence ID" value="GAG56893.1"/>
    <property type="molecule type" value="Genomic_DNA"/>
</dbReference>
<proteinExistence type="predicted"/>
<dbReference type="Gene3D" id="3.90.550.10">
    <property type="entry name" value="Spore Coat Polysaccharide Biosynthesis Protein SpsA, Chain A"/>
    <property type="match status" value="1"/>
</dbReference>
<organism evidence="2">
    <name type="scientific">marine sediment metagenome</name>
    <dbReference type="NCBI Taxonomy" id="412755"/>
    <lineage>
        <taxon>unclassified sequences</taxon>
        <taxon>metagenomes</taxon>
        <taxon>ecological metagenomes</taxon>
    </lineage>
</organism>